<dbReference type="Pfam" id="PF04057">
    <property type="entry name" value="Rep-A_N"/>
    <property type="match status" value="1"/>
</dbReference>
<evidence type="ECO:0000256" key="8">
    <source>
        <dbReference type="ARBA" id="ARBA00023242"/>
    </source>
</evidence>
<protein>
    <recommendedName>
        <fullName evidence="11">Replication protein A subunit</fullName>
    </recommendedName>
</protein>
<accession>A0AAV8Z476</accession>
<dbReference type="InterPro" id="IPR031657">
    <property type="entry name" value="REPA_OB_2"/>
</dbReference>
<evidence type="ECO:0000256" key="11">
    <source>
        <dbReference type="RuleBase" id="RU364130"/>
    </source>
</evidence>
<evidence type="ECO:0000256" key="4">
    <source>
        <dbReference type="ARBA" id="ARBA00022723"/>
    </source>
</evidence>
<keyword evidence="18" id="KW-1185">Reference proteome</keyword>
<dbReference type="NCBIfam" id="TIGR00617">
    <property type="entry name" value="rpa1"/>
    <property type="match status" value="1"/>
</dbReference>
<dbReference type="GO" id="GO:0006281">
    <property type="term" value="P:DNA repair"/>
    <property type="evidence" value="ECO:0007669"/>
    <property type="project" value="InterPro"/>
</dbReference>
<dbReference type="CDD" id="cd04476">
    <property type="entry name" value="RPA1_DBD_C"/>
    <property type="match status" value="1"/>
</dbReference>
<evidence type="ECO:0000256" key="5">
    <source>
        <dbReference type="ARBA" id="ARBA00022771"/>
    </source>
</evidence>
<organism evidence="17 18">
    <name type="scientific">Aromia moschata</name>
    <dbReference type="NCBI Taxonomy" id="1265417"/>
    <lineage>
        <taxon>Eukaryota</taxon>
        <taxon>Metazoa</taxon>
        <taxon>Ecdysozoa</taxon>
        <taxon>Arthropoda</taxon>
        <taxon>Hexapoda</taxon>
        <taxon>Insecta</taxon>
        <taxon>Pterygota</taxon>
        <taxon>Neoptera</taxon>
        <taxon>Endopterygota</taxon>
        <taxon>Coleoptera</taxon>
        <taxon>Polyphaga</taxon>
        <taxon>Cucujiformia</taxon>
        <taxon>Chrysomeloidea</taxon>
        <taxon>Cerambycidae</taxon>
        <taxon>Cerambycinae</taxon>
        <taxon>Callichromatini</taxon>
        <taxon>Aromia</taxon>
    </lineage>
</organism>
<dbReference type="InterPro" id="IPR013955">
    <property type="entry name" value="Rep_factor-A_C"/>
</dbReference>
<evidence type="ECO:0000259" key="14">
    <source>
        <dbReference type="Pfam" id="PF04057"/>
    </source>
</evidence>
<dbReference type="Gene3D" id="2.40.50.140">
    <property type="entry name" value="Nucleic acid-binding proteins"/>
    <property type="match status" value="4"/>
</dbReference>
<evidence type="ECO:0000259" key="15">
    <source>
        <dbReference type="Pfam" id="PF08646"/>
    </source>
</evidence>
<dbReference type="InterPro" id="IPR004365">
    <property type="entry name" value="NA-bd_OB_tRNA"/>
</dbReference>
<dbReference type="InterPro" id="IPR007199">
    <property type="entry name" value="Rep_factor-A_N"/>
</dbReference>
<comment type="similarity">
    <text evidence="2 11">Belongs to the replication factor A protein 1 family.</text>
</comment>
<dbReference type="GO" id="GO:0008270">
    <property type="term" value="F:zinc ion binding"/>
    <property type="evidence" value="ECO:0007669"/>
    <property type="project" value="UniProtKB-KW"/>
</dbReference>
<evidence type="ECO:0000256" key="7">
    <source>
        <dbReference type="ARBA" id="ARBA00023125"/>
    </source>
</evidence>
<evidence type="ECO:0000256" key="12">
    <source>
        <dbReference type="SAM" id="MobiDB-lite"/>
    </source>
</evidence>
<dbReference type="FunFam" id="2.40.50.140:FF:000064">
    <property type="entry name" value="Replication protein A subunit"/>
    <property type="match status" value="1"/>
</dbReference>
<dbReference type="FunFam" id="2.40.50.140:FF:000041">
    <property type="entry name" value="Replication protein A subunit"/>
    <property type="match status" value="1"/>
</dbReference>
<keyword evidence="3 11" id="KW-0235">DNA replication</keyword>
<feature type="compositionally biased region" description="Low complexity" evidence="12">
    <location>
        <begin position="151"/>
        <end position="169"/>
    </location>
</feature>
<proteinExistence type="inferred from homology"/>
<comment type="function">
    <text evidence="9 11">As part of the heterotrimeric replication protein A complex (RPA/RP-A), binds and stabilizes single-stranded DNA intermediates, that form during DNA replication or upon DNA stress. It prevents their reannealing and in parallel, recruits and activates different proteins and complexes involved in DNA metabolism. Thereby, it plays an essential role both in DNA replication and the cellular response to DNA damage.</text>
</comment>
<comment type="subcellular location">
    <subcellularLocation>
        <location evidence="1 11">Nucleus</location>
    </subcellularLocation>
</comment>
<evidence type="ECO:0000256" key="1">
    <source>
        <dbReference type="ARBA" id="ARBA00004123"/>
    </source>
</evidence>
<evidence type="ECO:0000256" key="3">
    <source>
        <dbReference type="ARBA" id="ARBA00022705"/>
    </source>
</evidence>
<dbReference type="FunFam" id="2.40.50.140:FF:000117">
    <property type="entry name" value="Replication protein A subunit"/>
    <property type="match status" value="1"/>
</dbReference>
<dbReference type="PANTHER" id="PTHR47165:SF4">
    <property type="entry name" value="OS03G0429900 PROTEIN"/>
    <property type="match status" value="1"/>
</dbReference>
<keyword evidence="8 11" id="KW-0539">Nucleus</keyword>
<evidence type="ECO:0000259" key="13">
    <source>
        <dbReference type="Pfam" id="PF01336"/>
    </source>
</evidence>
<feature type="region of interest" description="Disordered" evidence="12">
    <location>
        <begin position="126"/>
        <end position="169"/>
    </location>
</feature>
<keyword evidence="6 11" id="KW-0862">Zinc</keyword>
<evidence type="ECO:0000313" key="18">
    <source>
        <dbReference type="Proteomes" id="UP001162162"/>
    </source>
</evidence>
<dbReference type="InterPro" id="IPR047192">
    <property type="entry name" value="Euk_RPA1_DBD_C"/>
</dbReference>
<feature type="domain" description="OB" evidence="13">
    <location>
        <begin position="188"/>
        <end position="268"/>
    </location>
</feature>
<keyword evidence="4 11" id="KW-0479">Metal-binding</keyword>
<evidence type="ECO:0000313" key="17">
    <source>
        <dbReference type="EMBL" id="KAJ8958164.1"/>
    </source>
</evidence>
<dbReference type="Proteomes" id="UP001162162">
    <property type="component" value="Unassembled WGS sequence"/>
</dbReference>
<feature type="domain" description="Replication factor-A protein 1 N-terminal" evidence="14">
    <location>
        <begin position="7"/>
        <end position="109"/>
    </location>
</feature>
<evidence type="ECO:0000256" key="10">
    <source>
        <dbReference type="ARBA" id="ARBA00062035"/>
    </source>
</evidence>
<dbReference type="Pfam" id="PF08646">
    <property type="entry name" value="Rep_fac-A_C"/>
    <property type="match status" value="1"/>
</dbReference>
<sequence>MVNQYNLSEGALQTIMKGGEYTAPIMQVLGIKKINSGSADKERYRMLLSDGKNTISFAMLTTQLKDAVGSGGIPIFTIIKINRFITSVINNSGKGDTRVLLILDMQILVSGEEVGEKIGSPTTLSDAVINEQPSNGSNTSTSVAKPAQNGVAVAPSSSTANSSSTNGASLAGQLTHPISSLSPYHNKWVIKARVLNKSAIRTWSNSRGEGKLFSVDLVDESGEIRLTAFRDQVDKFYDYIQIDKVYYISKCQLKPANKQFSNLKNDYEMTMTPDTIIQECFESDNSAIPQTKYDFVNIDKIANMEPGVLIDVIGVVKNVGDLQTFQAKTTGRELKKKEAVLVDQSNTAINLTLWGAEAESFDGTNHPVVLIKGARLTEFGGGKNISTVSSSLMKTNPDIPECYRLRHWYDNGGSHSDATNLSARSGSGSLSTTWMSFSEVQDQGLGKAERGDYYQVMGTILLMRSENLMYKACPTEDCNKKVIDLENGMYRCEKCNREFPNFKYRLLASMNVGDWSGNQWISMFSSEVEKVLGMTAQAVGETVEQDPEALTTITDKANFKQFVMKCRVKMETYNDESRLKTVCIKVEDINY</sequence>
<dbReference type="CDD" id="cd04475">
    <property type="entry name" value="RPA1_DBD_B"/>
    <property type="match status" value="1"/>
</dbReference>
<dbReference type="PANTHER" id="PTHR47165">
    <property type="entry name" value="OS03G0429900 PROTEIN"/>
    <property type="match status" value="1"/>
</dbReference>
<dbReference type="CDD" id="cd04477">
    <property type="entry name" value="RPA1N"/>
    <property type="match status" value="1"/>
</dbReference>
<dbReference type="Pfam" id="PF16900">
    <property type="entry name" value="REPA_OB_2"/>
    <property type="match status" value="1"/>
</dbReference>
<evidence type="ECO:0000259" key="16">
    <source>
        <dbReference type="Pfam" id="PF16900"/>
    </source>
</evidence>
<dbReference type="CDD" id="cd04474">
    <property type="entry name" value="RPA1_DBD_A"/>
    <property type="match status" value="1"/>
</dbReference>
<dbReference type="FunFam" id="2.40.50.140:FF:000090">
    <property type="entry name" value="Replication protein A subunit"/>
    <property type="match status" value="1"/>
</dbReference>
<feature type="compositionally biased region" description="Polar residues" evidence="12">
    <location>
        <begin position="126"/>
        <end position="143"/>
    </location>
</feature>
<comment type="subunit">
    <text evidence="10 11">Component of the heterotrimeric canonical replication protein A complex (RPA).</text>
</comment>
<reference evidence="17" key="1">
    <citation type="journal article" date="2023" name="Insect Mol. Biol.">
        <title>Genome sequencing provides insights into the evolution of gene families encoding plant cell wall-degrading enzymes in longhorned beetles.</title>
        <authorList>
            <person name="Shin N.R."/>
            <person name="Okamura Y."/>
            <person name="Kirsch R."/>
            <person name="Pauchet Y."/>
        </authorList>
    </citation>
    <scope>NUCLEOTIDE SEQUENCE</scope>
    <source>
        <strain evidence="17">AMC_N1</strain>
    </source>
</reference>
<dbReference type="InterPro" id="IPR004591">
    <property type="entry name" value="Rfa1"/>
</dbReference>
<evidence type="ECO:0000256" key="2">
    <source>
        <dbReference type="ARBA" id="ARBA00005690"/>
    </source>
</evidence>
<evidence type="ECO:0000256" key="6">
    <source>
        <dbReference type="ARBA" id="ARBA00022833"/>
    </source>
</evidence>
<dbReference type="GO" id="GO:0005634">
    <property type="term" value="C:nucleus"/>
    <property type="evidence" value="ECO:0007669"/>
    <property type="project" value="UniProtKB-SubCell"/>
</dbReference>
<dbReference type="GO" id="GO:0006260">
    <property type="term" value="P:DNA replication"/>
    <property type="evidence" value="ECO:0007669"/>
    <property type="project" value="UniProtKB-KW"/>
</dbReference>
<comment type="caution">
    <text evidence="17">The sequence shown here is derived from an EMBL/GenBank/DDBJ whole genome shotgun (WGS) entry which is preliminary data.</text>
</comment>
<feature type="domain" description="Replication factor A C-terminal" evidence="15">
    <location>
        <begin position="453"/>
        <end position="591"/>
    </location>
</feature>
<dbReference type="SUPFAM" id="SSF50249">
    <property type="entry name" value="Nucleic acid-binding proteins"/>
    <property type="match status" value="4"/>
</dbReference>
<dbReference type="InterPro" id="IPR012340">
    <property type="entry name" value="NA-bd_OB-fold"/>
</dbReference>
<evidence type="ECO:0000256" key="9">
    <source>
        <dbReference type="ARBA" id="ARBA00058595"/>
    </source>
</evidence>
<keyword evidence="7 11" id="KW-0238">DNA-binding</keyword>
<feature type="domain" description="Replication protein A OB" evidence="16">
    <location>
        <begin position="298"/>
        <end position="396"/>
    </location>
</feature>
<dbReference type="Pfam" id="PF01336">
    <property type="entry name" value="tRNA_anti-codon"/>
    <property type="match status" value="1"/>
</dbReference>
<dbReference type="EMBL" id="JAPWTK010000019">
    <property type="protein sequence ID" value="KAJ8958164.1"/>
    <property type="molecule type" value="Genomic_DNA"/>
</dbReference>
<gene>
    <name evidence="17" type="ORF">NQ318_006103</name>
</gene>
<dbReference type="GO" id="GO:0006310">
    <property type="term" value="P:DNA recombination"/>
    <property type="evidence" value="ECO:0007669"/>
    <property type="project" value="InterPro"/>
</dbReference>
<name>A0AAV8Z476_9CUCU</name>
<dbReference type="GO" id="GO:0003677">
    <property type="term" value="F:DNA binding"/>
    <property type="evidence" value="ECO:0007669"/>
    <property type="project" value="UniProtKB-KW"/>
</dbReference>
<keyword evidence="5 11" id="KW-0863">Zinc-finger</keyword>
<dbReference type="AlphaFoldDB" id="A0AAV8Z476"/>